<dbReference type="Proteomes" id="UP000644756">
    <property type="component" value="Unassembled WGS sequence"/>
</dbReference>
<reference evidence="1" key="2">
    <citation type="submission" date="2020-09" db="EMBL/GenBank/DDBJ databases">
        <authorList>
            <person name="Sun Q."/>
            <person name="Zhou Y."/>
        </authorList>
    </citation>
    <scope>NUCLEOTIDE SEQUENCE</scope>
    <source>
        <strain evidence="1">CGMCC 1.12987</strain>
    </source>
</reference>
<gene>
    <name evidence="1" type="ORF">GCM10010916_22040</name>
</gene>
<keyword evidence="2" id="KW-1185">Reference proteome</keyword>
<protein>
    <submittedName>
        <fullName evidence="1">Uncharacterized protein</fullName>
    </submittedName>
</protein>
<dbReference type="AlphaFoldDB" id="A0A917D0G5"/>
<reference evidence="1" key="1">
    <citation type="journal article" date="2014" name="Int. J. Syst. Evol. Microbiol.">
        <title>Complete genome sequence of Corynebacterium casei LMG S-19264T (=DSM 44701T), isolated from a smear-ripened cheese.</title>
        <authorList>
            <consortium name="US DOE Joint Genome Institute (JGI-PGF)"/>
            <person name="Walter F."/>
            <person name="Albersmeier A."/>
            <person name="Kalinowski J."/>
            <person name="Ruckert C."/>
        </authorList>
    </citation>
    <scope>NUCLEOTIDE SEQUENCE</scope>
    <source>
        <strain evidence="1">CGMCC 1.12987</strain>
    </source>
</reference>
<sequence length="69" mass="7856">MNTMVKIPQGDEKVTVQLTVKELMALAGVRFHGNHSLEVAARKKLNEVLEETYHIESTRKDTIPYDMLS</sequence>
<evidence type="ECO:0000313" key="2">
    <source>
        <dbReference type="Proteomes" id="UP000644756"/>
    </source>
</evidence>
<dbReference type="EMBL" id="BMGR01000006">
    <property type="protein sequence ID" value="GGG04599.1"/>
    <property type="molecule type" value="Genomic_DNA"/>
</dbReference>
<name>A0A917D0G5_9BACL</name>
<evidence type="ECO:0000313" key="1">
    <source>
        <dbReference type="EMBL" id="GGG04599.1"/>
    </source>
</evidence>
<dbReference type="RefSeq" id="WP_188531110.1">
    <property type="nucleotide sequence ID" value="NZ_BMGR01000006.1"/>
</dbReference>
<organism evidence="1 2">
    <name type="scientific">Paenibacillus abyssi</name>
    <dbReference type="NCBI Taxonomy" id="1340531"/>
    <lineage>
        <taxon>Bacteria</taxon>
        <taxon>Bacillati</taxon>
        <taxon>Bacillota</taxon>
        <taxon>Bacilli</taxon>
        <taxon>Bacillales</taxon>
        <taxon>Paenibacillaceae</taxon>
        <taxon>Paenibacillus</taxon>
    </lineage>
</organism>
<proteinExistence type="predicted"/>
<comment type="caution">
    <text evidence="1">The sequence shown here is derived from an EMBL/GenBank/DDBJ whole genome shotgun (WGS) entry which is preliminary data.</text>
</comment>
<accession>A0A917D0G5</accession>